<feature type="compositionally biased region" description="Basic residues" evidence="6">
    <location>
        <begin position="236"/>
        <end position="245"/>
    </location>
</feature>
<dbReference type="STRING" id="883161.HMPREF9306_00831"/>
<evidence type="ECO:0000259" key="7">
    <source>
        <dbReference type="PROSITE" id="PS51192"/>
    </source>
</evidence>
<dbReference type="InterPro" id="IPR027417">
    <property type="entry name" value="P-loop_NTPase"/>
</dbReference>
<evidence type="ECO:0000256" key="4">
    <source>
        <dbReference type="ARBA" id="ARBA00022840"/>
    </source>
</evidence>
<comment type="caution">
    <text evidence="9">The sequence shown here is derived from an EMBL/GenBank/DDBJ whole genome shotgun (WGS) entry which is preliminary data.</text>
</comment>
<feature type="region of interest" description="Disordered" evidence="6">
    <location>
        <begin position="221"/>
        <end position="278"/>
    </location>
</feature>
<dbReference type="PANTHER" id="PTHR12131:SF1">
    <property type="entry name" value="ATP-DEPENDENT RNA HELICASE SUPV3L1, MITOCHONDRIAL-RELATED"/>
    <property type="match status" value="1"/>
</dbReference>
<dbReference type="SMART" id="SM00487">
    <property type="entry name" value="DEXDc"/>
    <property type="match status" value="1"/>
</dbReference>
<dbReference type="Proteomes" id="UP000014417">
    <property type="component" value="Unassembled WGS sequence"/>
</dbReference>
<name>S2X021_9ACTN</name>
<gene>
    <name evidence="9" type="ORF">HMPREF9306_00831</name>
</gene>
<dbReference type="InterPro" id="IPR058621">
    <property type="entry name" value="SH3_HelY"/>
</dbReference>
<feature type="domain" description="Helicase ATP-binding" evidence="7">
    <location>
        <begin position="26"/>
        <end position="184"/>
    </location>
</feature>
<organism evidence="9 10">
    <name type="scientific">Propionimicrobium lymphophilum ACS-093-V-SCH5</name>
    <dbReference type="NCBI Taxonomy" id="883161"/>
    <lineage>
        <taxon>Bacteria</taxon>
        <taxon>Bacillati</taxon>
        <taxon>Actinomycetota</taxon>
        <taxon>Actinomycetes</taxon>
        <taxon>Propionibacteriales</taxon>
        <taxon>Propionibacteriaceae</taxon>
        <taxon>Propionimicrobium</taxon>
    </lineage>
</organism>
<dbReference type="Pfam" id="PF26090">
    <property type="entry name" value="SH3_HelY"/>
    <property type="match status" value="1"/>
</dbReference>
<dbReference type="GO" id="GO:0003676">
    <property type="term" value="F:nucleic acid binding"/>
    <property type="evidence" value="ECO:0007669"/>
    <property type="project" value="InterPro"/>
</dbReference>
<dbReference type="PANTHER" id="PTHR12131">
    <property type="entry name" value="ATP-DEPENDENT RNA AND DNA HELICASE"/>
    <property type="match status" value="1"/>
</dbReference>
<dbReference type="AlphaFoldDB" id="S2X021"/>
<proteinExistence type="predicted"/>
<sequence>MTDTEMLAEFSAGYGFKFDDFQIKACQRVLDGSGVLVAAPTGSGKTVVGEFGCWLALQTGKKCFYTTPIKALSNQKYHDLVARYGADSVGLLTGDQSVNSEADVVVMTTEVLRNMLYAGSRTLQGLGYVVMDEVHYLADRFRGAVWEEVILGLAPDVDLICLSATVSNAEEFGEWLDEVRGDVAVVVSEKRPVDLAQHMLVNEQVIDLFVNGKVNQKLLKLERGEARNQRDDSRRPRGRSGKGKRNVSFGSGRYGGAAASRYRDRGDDRRKTLRPSRGQMVRGLAKENLLPAIVFVFSRAGCDGAVQQLLGTNIVLTNSVERSELMRIAEKYSAQLTYDDKLALGWDNFVEALGRGIAAHHAGLLPAFKAIIEEGFTRGLIKVVFATETLALGINMPARTVLIERLVKYNGEAHVDITPGEYTQLTGRAGRRGIDTEGHAVVAWQPGIDPRAVAGLASKRTYPLRSSFTPNYNMAVNLVGTIGRDRARALLEQSFAQFQADRKVVKAARLHATEANRAKELWEQATCSKGDFREYANLREQISQLENEVAKLRKGDKRAEVLDFLFGLEPGDVIWVPAGKHKGWAAVADPGRPPVPHPLVMTQKHIALRLTDGDFPVPGVVRSRVRVPKKFDQRSAADRKAFARSLDARLETIDRTPPPASKPGRDKQLAAEIDELRAQLREHPCHSCPDREAHARSAEQAIRIERKVAPKPKSRNSISAQFDRICLVLDSLGYLDGDVVTDDGKMLQRIYSELDLVVAECVRQNVFVDLGVPSLAAVLSTLVYEARRADSGRFFSMPDRDSEAVQTQVRRIWRDINKVERDARVERSRSPEIGFAELAYRWAAGEGLADLLDDSDMPAGDFVRWVRQVIDLASQLSNAPGAQPIRETCRGVVNSMRRDIVDFGAE</sequence>
<evidence type="ECO:0000256" key="6">
    <source>
        <dbReference type="SAM" id="MobiDB-lite"/>
    </source>
</evidence>
<dbReference type="Pfam" id="PF00271">
    <property type="entry name" value="Helicase_C"/>
    <property type="match status" value="1"/>
</dbReference>
<dbReference type="EMBL" id="AGZR01000005">
    <property type="protein sequence ID" value="EPD33294.1"/>
    <property type="molecule type" value="Genomic_DNA"/>
</dbReference>
<keyword evidence="2" id="KW-0378">Hydrolase</keyword>
<feature type="compositionally biased region" description="Basic and acidic residues" evidence="6">
    <location>
        <begin position="221"/>
        <end position="235"/>
    </location>
</feature>
<evidence type="ECO:0000256" key="3">
    <source>
        <dbReference type="ARBA" id="ARBA00022806"/>
    </source>
</evidence>
<dbReference type="SUPFAM" id="SSF52540">
    <property type="entry name" value="P-loop containing nucleoside triphosphate hydrolases"/>
    <property type="match status" value="1"/>
</dbReference>
<dbReference type="PROSITE" id="PS51194">
    <property type="entry name" value="HELICASE_CTER"/>
    <property type="match status" value="1"/>
</dbReference>
<evidence type="ECO:0000256" key="1">
    <source>
        <dbReference type="ARBA" id="ARBA00022741"/>
    </source>
</evidence>
<dbReference type="GO" id="GO:0004386">
    <property type="term" value="F:helicase activity"/>
    <property type="evidence" value="ECO:0007669"/>
    <property type="project" value="UniProtKB-KW"/>
</dbReference>
<dbReference type="OrthoDB" id="3229913at2"/>
<dbReference type="InterPro" id="IPR012961">
    <property type="entry name" value="Ski2/MTR4_C"/>
</dbReference>
<dbReference type="InterPro" id="IPR001650">
    <property type="entry name" value="Helicase_C-like"/>
</dbReference>
<dbReference type="PROSITE" id="PS51192">
    <property type="entry name" value="HELICASE_ATP_BIND_1"/>
    <property type="match status" value="1"/>
</dbReference>
<dbReference type="GO" id="GO:0070478">
    <property type="term" value="P:nuclear-transcribed mRNA catabolic process, 3'-5' exonucleolytic nonsense-mediated decay"/>
    <property type="evidence" value="ECO:0007669"/>
    <property type="project" value="TreeGrafter"/>
</dbReference>
<dbReference type="SMART" id="SM00490">
    <property type="entry name" value="HELICc"/>
    <property type="match status" value="1"/>
</dbReference>
<keyword evidence="1" id="KW-0547">Nucleotide-binding</keyword>
<keyword evidence="4" id="KW-0067">ATP-binding</keyword>
<keyword evidence="5" id="KW-0175">Coiled coil</keyword>
<dbReference type="GO" id="GO:0055087">
    <property type="term" value="C:Ski complex"/>
    <property type="evidence" value="ECO:0007669"/>
    <property type="project" value="TreeGrafter"/>
</dbReference>
<dbReference type="Pfam" id="PF00270">
    <property type="entry name" value="DEAD"/>
    <property type="match status" value="1"/>
</dbReference>
<dbReference type="GO" id="GO:0016787">
    <property type="term" value="F:hydrolase activity"/>
    <property type="evidence" value="ECO:0007669"/>
    <property type="project" value="UniProtKB-KW"/>
</dbReference>
<evidence type="ECO:0000256" key="5">
    <source>
        <dbReference type="SAM" id="Coils"/>
    </source>
</evidence>
<dbReference type="Gene3D" id="3.40.50.300">
    <property type="entry name" value="P-loop containing nucleotide triphosphate hydrolases"/>
    <property type="match status" value="2"/>
</dbReference>
<dbReference type="InterPro" id="IPR014001">
    <property type="entry name" value="Helicase_ATP-bd"/>
</dbReference>
<keyword evidence="3" id="KW-0347">Helicase</keyword>
<feature type="coiled-coil region" evidence="5">
    <location>
        <begin position="528"/>
        <end position="555"/>
    </location>
</feature>
<accession>S2X021</accession>
<feature type="domain" description="Helicase C-terminal" evidence="8">
    <location>
        <begin position="305"/>
        <end position="480"/>
    </location>
</feature>
<dbReference type="GO" id="GO:0005524">
    <property type="term" value="F:ATP binding"/>
    <property type="evidence" value="ECO:0007669"/>
    <property type="project" value="UniProtKB-KW"/>
</dbReference>
<dbReference type="CDD" id="cd18795">
    <property type="entry name" value="SF2_C_Ski2"/>
    <property type="match status" value="1"/>
</dbReference>
<reference evidence="9 10" key="1">
    <citation type="submission" date="2013-04" db="EMBL/GenBank/DDBJ databases">
        <title>The Genome Sequence of Propionimicrobium lymphophilum ACS-093-V-SCH5.</title>
        <authorList>
            <consortium name="The Broad Institute Genomics Platform"/>
            <person name="Earl A."/>
            <person name="Ward D."/>
            <person name="Feldgarden M."/>
            <person name="Gevers D."/>
            <person name="Saerens B."/>
            <person name="Vaneechoutte M."/>
            <person name="Walker B."/>
            <person name="Young S."/>
            <person name="Zeng Q."/>
            <person name="Gargeya S."/>
            <person name="Fitzgerald M."/>
            <person name="Haas B."/>
            <person name="Abouelleil A."/>
            <person name="Allen A.W."/>
            <person name="Alvarado L."/>
            <person name="Arachchi H.M."/>
            <person name="Berlin A.M."/>
            <person name="Chapman S.B."/>
            <person name="Gainer-Dewar J."/>
            <person name="Goldberg J."/>
            <person name="Griggs A."/>
            <person name="Gujja S."/>
            <person name="Hansen M."/>
            <person name="Howarth C."/>
            <person name="Imamovic A."/>
            <person name="Ireland A."/>
            <person name="Larimer J."/>
            <person name="McCowan C."/>
            <person name="Murphy C."/>
            <person name="Pearson M."/>
            <person name="Poon T.W."/>
            <person name="Priest M."/>
            <person name="Roberts A."/>
            <person name="Saif S."/>
            <person name="Shea T."/>
            <person name="Sisk P."/>
            <person name="Sykes S."/>
            <person name="Wortman J."/>
            <person name="Nusbaum C."/>
            <person name="Birren B."/>
        </authorList>
    </citation>
    <scope>NUCLEOTIDE SEQUENCE [LARGE SCALE GENOMIC DNA]</scope>
    <source>
        <strain evidence="9 10">ACS-093-V-SCH5</strain>
    </source>
</reference>
<protein>
    <submittedName>
        <fullName evidence="9">Uncharacterized protein</fullName>
    </submittedName>
</protein>
<evidence type="ECO:0000313" key="10">
    <source>
        <dbReference type="Proteomes" id="UP000014417"/>
    </source>
</evidence>
<dbReference type="InterPro" id="IPR011545">
    <property type="entry name" value="DEAD/DEAH_box_helicase_dom"/>
</dbReference>
<feature type="compositionally biased region" description="Basic and acidic residues" evidence="6">
    <location>
        <begin position="261"/>
        <end position="270"/>
    </location>
</feature>
<dbReference type="Pfam" id="PF08148">
    <property type="entry name" value="DSHCT"/>
    <property type="match status" value="1"/>
</dbReference>
<dbReference type="RefSeq" id="WP_016455669.1">
    <property type="nucleotide sequence ID" value="NZ_KE150269.1"/>
</dbReference>
<evidence type="ECO:0000256" key="2">
    <source>
        <dbReference type="ARBA" id="ARBA00022801"/>
    </source>
</evidence>
<evidence type="ECO:0000313" key="9">
    <source>
        <dbReference type="EMBL" id="EPD33294.1"/>
    </source>
</evidence>
<keyword evidence="10" id="KW-1185">Reference proteome</keyword>
<dbReference type="InterPro" id="IPR050699">
    <property type="entry name" value="RNA-DNA_Helicase"/>
</dbReference>
<evidence type="ECO:0000259" key="8">
    <source>
        <dbReference type="PROSITE" id="PS51194"/>
    </source>
</evidence>
<dbReference type="PATRIC" id="fig|883161.3.peg.829"/>
<dbReference type="Gene3D" id="1.10.3380.30">
    <property type="match status" value="1"/>
</dbReference>
<dbReference type="SMART" id="SM01142">
    <property type="entry name" value="DSHCT"/>
    <property type="match status" value="1"/>
</dbReference>
<dbReference type="HOGENOM" id="CLU_002902_4_1_11"/>